<dbReference type="RefSeq" id="WP_245711815.1">
    <property type="nucleotide sequence ID" value="NZ_FNOV01000003.1"/>
</dbReference>
<evidence type="ECO:0000313" key="3">
    <source>
        <dbReference type="Proteomes" id="UP000199249"/>
    </source>
</evidence>
<dbReference type="InterPro" id="IPR011335">
    <property type="entry name" value="Restrct_endonuc-II-like"/>
</dbReference>
<protein>
    <submittedName>
        <fullName evidence="2">Endonuclease, Uma2 family (Restriction endonuclease fold)</fullName>
    </submittedName>
</protein>
<dbReference type="Pfam" id="PF05685">
    <property type="entry name" value="Uma2"/>
    <property type="match status" value="1"/>
</dbReference>
<dbReference type="PANTHER" id="PTHR36558:SF1">
    <property type="entry name" value="RESTRICTION ENDONUCLEASE DOMAIN-CONTAINING PROTEIN-RELATED"/>
    <property type="match status" value="1"/>
</dbReference>
<reference evidence="3" key="1">
    <citation type="submission" date="2016-10" db="EMBL/GenBank/DDBJ databases">
        <authorList>
            <person name="Varghese N."/>
            <person name="Submissions S."/>
        </authorList>
    </citation>
    <scope>NUCLEOTIDE SEQUENCE [LARGE SCALE GENOMIC DNA]</scope>
    <source>
        <strain evidence="3">CGMCC 1.8975</strain>
    </source>
</reference>
<dbReference type="AlphaFoldDB" id="A0A1H3E9F6"/>
<dbReference type="InterPro" id="IPR008538">
    <property type="entry name" value="Uma2"/>
</dbReference>
<dbReference type="STRING" id="651662.SAMN04488069_10332"/>
<evidence type="ECO:0000259" key="1">
    <source>
        <dbReference type="Pfam" id="PF05685"/>
    </source>
</evidence>
<gene>
    <name evidence="2" type="ORF">SAMN04488069_10332</name>
</gene>
<dbReference type="Gene3D" id="3.90.1570.10">
    <property type="entry name" value="tt1808, chain A"/>
    <property type="match status" value="1"/>
</dbReference>
<dbReference type="CDD" id="cd06260">
    <property type="entry name" value="DUF820-like"/>
    <property type="match status" value="1"/>
</dbReference>
<dbReference type="InterPro" id="IPR012296">
    <property type="entry name" value="Nuclease_put_TT1808"/>
</dbReference>
<sequence length="205" mass="23024">MDHTAAAMPVITDISQLDLTKTYTYADYLTWRLDEFVELVKGKVRLMSPAPRRIHQQLARNVFRHIDQHVLNGPCEAYFAPFDVRLLTDGPDGNSPITTVVQPDLCVICDPNKLDEKGCLGSPDWVIEILSPKTAAYDTREKFSLYEEAGVAEYWIVFPGEQTVATYVLEAGRYELRGTYYEPGLIPCATLLGFAVEWAEVFAGV</sequence>
<proteinExistence type="predicted"/>
<dbReference type="Proteomes" id="UP000199249">
    <property type="component" value="Unassembled WGS sequence"/>
</dbReference>
<organism evidence="2 3">
    <name type="scientific">Hymenobacter psychrophilus</name>
    <dbReference type="NCBI Taxonomy" id="651662"/>
    <lineage>
        <taxon>Bacteria</taxon>
        <taxon>Pseudomonadati</taxon>
        <taxon>Bacteroidota</taxon>
        <taxon>Cytophagia</taxon>
        <taxon>Cytophagales</taxon>
        <taxon>Hymenobacteraceae</taxon>
        <taxon>Hymenobacter</taxon>
    </lineage>
</organism>
<feature type="domain" description="Putative restriction endonuclease" evidence="1">
    <location>
        <begin position="27"/>
        <end position="194"/>
    </location>
</feature>
<dbReference type="EMBL" id="FNOV01000003">
    <property type="protein sequence ID" value="SDX75247.1"/>
    <property type="molecule type" value="Genomic_DNA"/>
</dbReference>
<accession>A0A1H3E9F6</accession>
<dbReference type="GO" id="GO:0004519">
    <property type="term" value="F:endonuclease activity"/>
    <property type="evidence" value="ECO:0007669"/>
    <property type="project" value="UniProtKB-KW"/>
</dbReference>
<keyword evidence="3" id="KW-1185">Reference proteome</keyword>
<dbReference type="SUPFAM" id="SSF52980">
    <property type="entry name" value="Restriction endonuclease-like"/>
    <property type="match status" value="1"/>
</dbReference>
<dbReference type="PANTHER" id="PTHR36558">
    <property type="entry name" value="GLR1098 PROTEIN"/>
    <property type="match status" value="1"/>
</dbReference>
<keyword evidence="2" id="KW-0255">Endonuclease</keyword>
<keyword evidence="2" id="KW-0540">Nuclease</keyword>
<evidence type="ECO:0000313" key="2">
    <source>
        <dbReference type="EMBL" id="SDX75247.1"/>
    </source>
</evidence>
<name>A0A1H3E9F6_9BACT</name>
<keyword evidence="2" id="KW-0378">Hydrolase</keyword>